<keyword evidence="1" id="KW-0472">Membrane</keyword>
<keyword evidence="1" id="KW-1133">Transmembrane helix</keyword>
<evidence type="ECO:0000256" key="1">
    <source>
        <dbReference type="SAM" id="Phobius"/>
    </source>
</evidence>
<reference evidence="2" key="1">
    <citation type="submission" date="2023-03" db="EMBL/GenBank/DDBJ databases">
        <authorList>
            <person name="Steffen K."/>
            <person name="Cardenas P."/>
        </authorList>
    </citation>
    <scope>NUCLEOTIDE SEQUENCE</scope>
</reference>
<evidence type="ECO:0000313" key="3">
    <source>
        <dbReference type="Proteomes" id="UP001174909"/>
    </source>
</evidence>
<proteinExistence type="predicted"/>
<feature type="transmembrane region" description="Helical" evidence="1">
    <location>
        <begin position="130"/>
        <end position="152"/>
    </location>
</feature>
<feature type="transmembrane region" description="Helical" evidence="1">
    <location>
        <begin position="17"/>
        <end position="39"/>
    </location>
</feature>
<sequence>MLKTFQESDFIQNLVGYVIRAALGTGMAVVMAAVGVVLARMGLLLFGLTSWNAWLAMLVVGAGVGAGLGSGTAWLWLKGMGSASTASCLLPSTIWPFCCRPRESSGSWLAYQYGAGVKPECCASPEMGPIAYAIVGAVLASSGTALVSGVVGQNIGRALRSRQGAARVPIPGAPPELNSK</sequence>
<protein>
    <submittedName>
        <fullName evidence="2">Uncharacterized protein</fullName>
    </submittedName>
</protein>
<dbReference type="Proteomes" id="UP001174909">
    <property type="component" value="Unassembled WGS sequence"/>
</dbReference>
<dbReference type="AlphaFoldDB" id="A0AA35W789"/>
<keyword evidence="3" id="KW-1185">Reference proteome</keyword>
<feature type="transmembrane region" description="Helical" evidence="1">
    <location>
        <begin position="51"/>
        <end position="77"/>
    </location>
</feature>
<accession>A0AA35W789</accession>
<keyword evidence="1" id="KW-0812">Transmembrane</keyword>
<organism evidence="2 3">
    <name type="scientific">Geodia barretti</name>
    <name type="common">Barrett's horny sponge</name>
    <dbReference type="NCBI Taxonomy" id="519541"/>
    <lineage>
        <taxon>Eukaryota</taxon>
        <taxon>Metazoa</taxon>
        <taxon>Porifera</taxon>
        <taxon>Demospongiae</taxon>
        <taxon>Heteroscleromorpha</taxon>
        <taxon>Tetractinellida</taxon>
        <taxon>Astrophorina</taxon>
        <taxon>Geodiidae</taxon>
        <taxon>Geodia</taxon>
    </lineage>
</organism>
<comment type="caution">
    <text evidence="2">The sequence shown here is derived from an EMBL/GenBank/DDBJ whole genome shotgun (WGS) entry which is preliminary data.</text>
</comment>
<dbReference type="EMBL" id="CASHTH010000375">
    <property type="protein sequence ID" value="CAI7999366.1"/>
    <property type="molecule type" value="Genomic_DNA"/>
</dbReference>
<evidence type="ECO:0000313" key="2">
    <source>
        <dbReference type="EMBL" id="CAI7999366.1"/>
    </source>
</evidence>
<name>A0AA35W789_GEOBA</name>
<gene>
    <name evidence="2" type="ORF">GBAR_LOCUS2696</name>
</gene>